<evidence type="ECO:0000313" key="3">
    <source>
        <dbReference type="EMBL" id="MEU3712046.1"/>
    </source>
</evidence>
<comment type="caution">
    <text evidence="3">The sequence shown here is derived from an EMBL/GenBank/DDBJ whole genome shotgun (WGS) entry which is preliminary data.</text>
</comment>
<dbReference type="SUPFAM" id="SSF51735">
    <property type="entry name" value="NAD(P)-binding Rossmann-fold domains"/>
    <property type="match status" value="1"/>
</dbReference>
<name>A0ABV2Z224_9ACTN</name>
<comment type="similarity">
    <text evidence="1">Belongs to the short-chain dehydrogenases/reductases (SDR) family.</text>
</comment>
<dbReference type="PANTHER" id="PTHR43008:SF4">
    <property type="entry name" value="CHAIN DEHYDROGENASE, PUTATIVE (AFU_ORTHOLOGUE AFUA_4G08710)-RELATED"/>
    <property type="match status" value="1"/>
</dbReference>
<dbReference type="InterPro" id="IPR020904">
    <property type="entry name" value="Sc_DH/Rdtase_CS"/>
</dbReference>
<gene>
    <name evidence="3" type="ORF">AB0E61_18370</name>
</gene>
<evidence type="ECO:0000256" key="1">
    <source>
        <dbReference type="ARBA" id="ARBA00006484"/>
    </source>
</evidence>
<dbReference type="Proteomes" id="UP001550853">
    <property type="component" value="Unassembled WGS sequence"/>
</dbReference>
<dbReference type="Pfam" id="PF13561">
    <property type="entry name" value="adh_short_C2"/>
    <property type="match status" value="1"/>
</dbReference>
<dbReference type="PRINTS" id="PR00080">
    <property type="entry name" value="SDRFAMILY"/>
</dbReference>
<accession>A0ABV2Z224</accession>
<dbReference type="InterPro" id="IPR002347">
    <property type="entry name" value="SDR_fam"/>
</dbReference>
<evidence type="ECO:0000256" key="2">
    <source>
        <dbReference type="ARBA" id="ARBA00023002"/>
    </source>
</evidence>
<dbReference type="PRINTS" id="PR00081">
    <property type="entry name" value="GDHRDH"/>
</dbReference>
<dbReference type="PANTHER" id="PTHR43008">
    <property type="entry name" value="BENZIL REDUCTASE"/>
    <property type="match status" value="1"/>
</dbReference>
<organism evidence="3 4">
    <name type="scientific">Streptomyces catenulae</name>
    <dbReference type="NCBI Taxonomy" id="66875"/>
    <lineage>
        <taxon>Bacteria</taxon>
        <taxon>Bacillati</taxon>
        <taxon>Actinomycetota</taxon>
        <taxon>Actinomycetes</taxon>
        <taxon>Kitasatosporales</taxon>
        <taxon>Streptomycetaceae</taxon>
        <taxon>Streptomyces</taxon>
    </lineage>
</organism>
<dbReference type="InterPro" id="IPR036291">
    <property type="entry name" value="NAD(P)-bd_dom_sf"/>
</dbReference>
<keyword evidence="4" id="KW-1185">Reference proteome</keyword>
<dbReference type="EMBL" id="JBEZVI010000014">
    <property type="protein sequence ID" value="MEU3712046.1"/>
    <property type="molecule type" value="Genomic_DNA"/>
</dbReference>
<reference evidence="3 4" key="1">
    <citation type="submission" date="2024-06" db="EMBL/GenBank/DDBJ databases">
        <title>The Natural Products Discovery Center: Release of the First 8490 Sequenced Strains for Exploring Actinobacteria Biosynthetic Diversity.</title>
        <authorList>
            <person name="Kalkreuter E."/>
            <person name="Kautsar S.A."/>
            <person name="Yang D."/>
            <person name="Bader C.D."/>
            <person name="Teijaro C.N."/>
            <person name="Fluegel L."/>
            <person name="Davis C.M."/>
            <person name="Simpson J.R."/>
            <person name="Lauterbach L."/>
            <person name="Steele A.D."/>
            <person name="Gui C."/>
            <person name="Meng S."/>
            <person name="Li G."/>
            <person name="Viehrig K."/>
            <person name="Ye F."/>
            <person name="Su P."/>
            <person name="Kiefer A.F."/>
            <person name="Nichols A."/>
            <person name="Cepeda A.J."/>
            <person name="Yan W."/>
            <person name="Fan B."/>
            <person name="Jiang Y."/>
            <person name="Adhikari A."/>
            <person name="Zheng C.-J."/>
            <person name="Schuster L."/>
            <person name="Cowan T.M."/>
            <person name="Smanski M.J."/>
            <person name="Chevrette M.G."/>
            <person name="De Carvalho L.P.S."/>
            <person name="Shen B."/>
        </authorList>
    </citation>
    <scope>NUCLEOTIDE SEQUENCE [LARGE SCALE GENOMIC DNA]</scope>
    <source>
        <strain evidence="3 4">NPDC033039</strain>
    </source>
</reference>
<dbReference type="RefSeq" id="WP_359041595.1">
    <property type="nucleotide sequence ID" value="NZ_JBEZVI010000014.1"/>
</dbReference>
<sequence>MAAGGGGRAERGGAGVGGGPVAVVTGGASGIGRAVVGDLAAHGYRVVVLDRGVPEEPAGDRVRWVAGDVRDPEANEAVVKAALSRFGRLDLFVGNAGVHDGGVGVRDLDGAALSELAGRVLDINVVGYVLGARAAAGPLTESGGAMVFTLSDASFLVRGNGAGIAYAAAKHAALGVVRHLAADLAPSVRVNAVAPGGVVTGLRTADGRPVFADSGEIGVRVREFNPLGVLLSAERIAPLYRFLASPAAAGMTGEVLRPDGGLGVR</sequence>
<keyword evidence="2" id="KW-0560">Oxidoreductase</keyword>
<dbReference type="Gene3D" id="3.40.50.720">
    <property type="entry name" value="NAD(P)-binding Rossmann-like Domain"/>
    <property type="match status" value="1"/>
</dbReference>
<protein>
    <submittedName>
        <fullName evidence="3">SDR family oxidoreductase</fullName>
    </submittedName>
</protein>
<evidence type="ECO:0000313" key="4">
    <source>
        <dbReference type="Proteomes" id="UP001550853"/>
    </source>
</evidence>
<proteinExistence type="inferred from homology"/>
<dbReference type="PROSITE" id="PS00061">
    <property type="entry name" value="ADH_SHORT"/>
    <property type="match status" value="1"/>
</dbReference>